<dbReference type="FunCoup" id="E0V9J7">
    <property type="interactions" value="673"/>
</dbReference>
<dbReference type="SUPFAM" id="SSF55856">
    <property type="entry name" value="Cytochrome b5-like heme/steroid binding domain"/>
    <property type="match status" value="1"/>
</dbReference>
<sequence>MLKLFFSLTVISAFFLWYFHEYHTNKFFEVVDKIPYTASILNNLHFYWSIASPILSSKISKTKIFTSSELQEYNGEENSKGLYLAILGDVYDVEKGVRHYGPGGPYHVFAGKDASRSFVTGDFADDQALDDVLDLSYNELLSIKDWCKFYKKEYDFKGKLAGRFYDEKGRTTEYWQKLQKKLIEAEKVKLNQKDEETLFPPCNVEWNAETGTKVWCTNKSGGIERNWTGVPRKLYVVGSESYRCACVDIDEIQKVESPQYSRRGHLQVYEQCHPSHNFCFIKE</sequence>
<dbReference type="SMART" id="SM01117">
    <property type="entry name" value="Cyt-b5"/>
    <property type="match status" value="1"/>
</dbReference>
<name>E0V9J7_PEDHC</name>
<proteinExistence type="inferred from homology"/>
<reference evidence="3" key="2">
    <citation type="submission" date="2007-04" db="EMBL/GenBank/DDBJ databases">
        <title>The genome of the human body louse.</title>
        <authorList>
            <consortium name="The Human Body Louse Genome Consortium"/>
            <person name="Kirkness E."/>
            <person name="Walenz B."/>
            <person name="Hass B."/>
            <person name="Bruggner R."/>
            <person name="Strausberg R."/>
        </authorList>
    </citation>
    <scope>NUCLEOTIDE SEQUENCE</scope>
    <source>
        <strain evidence="3">USDA</strain>
    </source>
</reference>
<dbReference type="KEGG" id="phu:Phum_PHUM014210"/>
<dbReference type="GeneID" id="8233752"/>
<gene>
    <name evidence="4" type="primary">8233752</name>
    <name evidence="3" type="ORF">Phum_PHUM014210</name>
</gene>
<dbReference type="eggNOG" id="KOG1108">
    <property type="taxonomic scope" value="Eukaryota"/>
</dbReference>
<dbReference type="InParanoid" id="E0V9J7"/>
<dbReference type="Proteomes" id="UP000009046">
    <property type="component" value="Unassembled WGS sequence"/>
</dbReference>
<dbReference type="STRING" id="121224.E0V9J7"/>
<evidence type="ECO:0000256" key="1">
    <source>
        <dbReference type="ARBA" id="ARBA00038357"/>
    </source>
</evidence>
<dbReference type="EnsemblMetazoa" id="PHUM014210-RA">
    <property type="protein sequence ID" value="PHUM014210-PA"/>
    <property type="gene ID" value="PHUM014210"/>
</dbReference>
<dbReference type="GO" id="GO:0016020">
    <property type="term" value="C:membrane"/>
    <property type="evidence" value="ECO:0007669"/>
    <property type="project" value="TreeGrafter"/>
</dbReference>
<evidence type="ECO:0000313" key="3">
    <source>
        <dbReference type="EMBL" id="EEB10053.1"/>
    </source>
</evidence>
<dbReference type="InterPro" id="IPR001199">
    <property type="entry name" value="Cyt_B5-like_heme/steroid-bd"/>
</dbReference>
<dbReference type="OrthoDB" id="10257697at2759"/>
<protein>
    <recommendedName>
        <fullName evidence="2">Cytochrome b5 heme-binding domain-containing protein</fullName>
    </recommendedName>
</protein>
<dbReference type="InterPro" id="IPR036400">
    <property type="entry name" value="Cyt_B5-like_heme/steroid_sf"/>
</dbReference>
<feature type="domain" description="Cytochrome b5 heme-binding" evidence="2">
    <location>
        <begin position="65"/>
        <end position="161"/>
    </location>
</feature>
<dbReference type="FunFam" id="3.10.120.10:FF:000003">
    <property type="entry name" value="membrane-associated progesterone receptor component 1"/>
    <property type="match status" value="1"/>
</dbReference>
<dbReference type="InterPro" id="IPR050577">
    <property type="entry name" value="MAPR/NEUFC/NENF-like"/>
</dbReference>
<reference evidence="4" key="3">
    <citation type="submission" date="2021-02" db="UniProtKB">
        <authorList>
            <consortium name="EnsemblMetazoa"/>
        </authorList>
    </citation>
    <scope>IDENTIFICATION</scope>
    <source>
        <strain evidence="4">USDA</strain>
    </source>
</reference>
<dbReference type="OMA" id="PPCNIEW"/>
<dbReference type="PANTHER" id="PTHR10281">
    <property type="entry name" value="MEMBRANE-ASSOCIATED PROGESTERONE RECEPTOR COMPONENT-RELATED"/>
    <property type="match status" value="1"/>
</dbReference>
<dbReference type="CTD" id="8233752"/>
<dbReference type="VEuPathDB" id="VectorBase:PHUM014210"/>
<dbReference type="EMBL" id="DS234994">
    <property type="protein sequence ID" value="EEB10053.1"/>
    <property type="molecule type" value="Genomic_DNA"/>
</dbReference>
<dbReference type="GO" id="GO:0012505">
    <property type="term" value="C:endomembrane system"/>
    <property type="evidence" value="ECO:0007669"/>
    <property type="project" value="TreeGrafter"/>
</dbReference>
<evidence type="ECO:0000313" key="4">
    <source>
        <dbReference type="EnsemblMetazoa" id="PHUM014210-PA"/>
    </source>
</evidence>
<evidence type="ECO:0000259" key="2">
    <source>
        <dbReference type="SMART" id="SM01117"/>
    </source>
</evidence>
<comment type="similarity">
    <text evidence="1">Belongs to the cytochrome b5 family. MAPR subfamily.</text>
</comment>
<keyword evidence="5" id="KW-1185">Reference proteome</keyword>
<dbReference type="AlphaFoldDB" id="E0V9J7"/>
<dbReference type="PANTHER" id="PTHR10281:SF4">
    <property type="entry name" value="NEUFERRICIN"/>
    <property type="match status" value="1"/>
</dbReference>
<reference evidence="3" key="1">
    <citation type="submission" date="2007-04" db="EMBL/GenBank/DDBJ databases">
        <title>Annotation of Pediculus humanus corporis strain USDA.</title>
        <authorList>
            <person name="Kirkness E."/>
            <person name="Hannick L."/>
            <person name="Hass B."/>
            <person name="Bruggner R."/>
            <person name="Lawson D."/>
            <person name="Bidwell S."/>
            <person name="Joardar V."/>
            <person name="Caler E."/>
            <person name="Walenz B."/>
            <person name="Inman J."/>
            <person name="Schobel S."/>
            <person name="Galinsky K."/>
            <person name="Amedeo P."/>
            <person name="Strausberg R."/>
        </authorList>
    </citation>
    <scope>NUCLEOTIDE SEQUENCE</scope>
    <source>
        <strain evidence="3">USDA</strain>
    </source>
</reference>
<organism>
    <name type="scientific">Pediculus humanus subsp. corporis</name>
    <name type="common">Body louse</name>
    <dbReference type="NCBI Taxonomy" id="121224"/>
    <lineage>
        <taxon>Eukaryota</taxon>
        <taxon>Metazoa</taxon>
        <taxon>Ecdysozoa</taxon>
        <taxon>Arthropoda</taxon>
        <taxon>Hexapoda</taxon>
        <taxon>Insecta</taxon>
        <taxon>Pterygota</taxon>
        <taxon>Neoptera</taxon>
        <taxon>Paraneoptera</taxon>
        <taxon>Psocodea</taxon>
        <taxon>Troctomorpha</taxon>
        <taxon>Phthiraptera</taxon>
        <taxon>Anoplura</taxon>
        <taxon>Pediculidae</taxon>
        <taxon>Pediculus</taxon>
    </lineage>
</organism>
<dbReference type="HOGENOM" id="CLU_065455_0_0_1"/>
<dbReference type="RefSeq" id="XP_002422791.1">
    <property type="nucleotide sequence ID" value="XM_002422746.1"/>
</dbReference>
<dbReference type="Gene3D" id="3.10.120.10">
    <property type="entry name" value="Cytochrome b5-like heme/steroid binding domain"/>
    <property type="match status" value="1"/>
</dbReference>
<accession>E0V9J7</accession>
<dbReference type="EMBL" id="AAZO01000168">
    <property type="status" value="NOT_ANNOTATED_CDS"/>
    <property type="molecule type" value="Genomic_DNA"/>
</dbReference>
<dbReference type="Pfam" id="PF00173">
    <property type="entry name" value="Cyt-b5"/>
    <property type="match status" value="1"/>
</dbReference>
<evidence type="ECO:0000313" key="5">
    <source>
        <dbReference type="Proteomes" id="UP000009046"/>
    </source>
</evidence>